<dbReference type="STRING" id="1653476.THC_0171"/>
<dbReference type="PATRIC" id="fig|1653476.3.peg.174"/>
<dbReference type="Proteomes" id="UP000068196">
    <property type="component" value="Chromosome"/>
</dbReference>
<evidence type="ECO:0008006" key="3">
    <source>
        <dbReference type="Google" id="ProtNLM"/>
    </source>
</evidence>
<proteinExistence type="predicted"/>
<reference evidence="1 2" key="1">
    <citation type="journal article" date="2016" name="Int. J. Syst. Evol. Microbiol.">
        <title>Caldimicrobium thiodismutans sp. nov., a sulfur-disproportionating bacterium isolated from a hot spring, and emended description of the genus Caldimicrobium.</title>
        <authorList>
            <person name="Kojima H."/>
            <person name="Umezawa K."/>
            <person name="Fukui M."/>
        </authorList>
    </citation>
    <scope>NUCLEOTIDE SEQUENCE [LARGE SCALE GENOMIC DNA]</scope>
    <source>
        <strain evidence="1 2">TF1</strain>
    </source>
</reference>
<dbReference type="OrthoDB" id="9810361at2"/>
<name>A0A0U4W077_9BACT</name>
<dbReference type="InterPro" id="IPR005358">
    <property type="entry name" value="Puta_zinc/iron-chelating_dom"/>
</dbReference>
<protein>
    <recommendedName>
        <fullName evidence="3">YkgJ family cysteine cluster protein</fullName>
    </recommendedName>
</protein>
<keyword evidence="2" id="KW-1185">Reference proteome</keyword>
<dbReference type="KEGG" id="cthi:THC_0171"/>
<evidence type="ECO:0000313" key="1">
    <source>
        <dbReference type="EMBL" id="BAU22571.1"/>
    </source>
</evidence>
<gene>
    <name evidence="1" type="ORF">THC_0171</name>
</gene>
<dbReference type="Pfam" id="PF03692">
    <property type="entry name" value="CxxCxxCC"/>
    <property type="match status" value="1"/>
</dbReference>
<accession>A0A0U4W077</accession>
<reference evidence="2" key="2">
    <citation type="journal article" date="2016" name="Int. J. Syst. Evol. Microbiol.">
        <title>Caldimicrobium thiodismutans sp. nov., a sulfur-disproportionating bacterium isolated from a hot spring.</title>
        <authorList>
            <person name="Kojima H."/>
            <person name="Umezawa K."/>
            <person name="Fukui M."/>
        </authorList>
    </citation>
    <scope>NUCLEOTIDE SEQUENCE [LARGE SCALE GENOMIC DNA]</scope>
    <source>
        <strain evidence="2">TF1</strain>
    </source>
</reference>
<dbReference type="RefSeq" id="WP_068511963.1">
    <property type="nucleotide sequence ID" value="NZ_AP014945.1"/>
</dbReference>
<evidence type="ECO:0000313" key="2">
    <source>
        <dbReference type="Proteomes" id="UP000068196"/>
    </source>
</evidence>
<sequence length="246" mass="28903">MHIPHYNIVFDPKDLTLEDEFPFRCYKGIVCFNKCCYDVKLILSPYDLLRLKKSLGLSTEELIEKYGEFFIGEVTQLPVISINMNPYDYSCPFLDEKEGCKVYPDRPSACRTYPLARYFAENEKGEKIELYKIIRETHCKGHYENRPIKVKDFLKEQGLLPYHHFNDLWGEVVLKRQRFADTPLTGDLLDLIYLLAYDLEGLRADIKEGNVPYFNTEEASIPDEVLLEKALKIIRDEVLKEENLNW</sequence>
<dbReference type="EMBL" id="AP014945">
    <property type="protein sequence ID" value="BAU22571.1"/>
    <property type="molecule type" value="Genomic_DNA"/>
</dbReference>
<organism evidence="1 2">
    <name type="scientific">Caldimicrobium thiodismutans</name>
    <dbReference type="NCBI Taxonomy" id="1653476"/>
    <lineage>
        <taxon>Bacteria</taxon>
        <taxon>Pseudomonadati</taxon>
        <taxon>Thermodesulfobacteriota</taxon>
        <taxon>Thermodesulfobacteria</taxon>
        <taxon>Thermodesulfobacteriales</taxon>
        <taxon>Thermodesulfobacteriaceae</taxon>
        <taxon>Caldimicrobium</taxon>
    </lineage>
</organism>
<dbReference type="PANTHER" id="PTHR35866:SF1">
    <property type="entry name" value="YKGJ FAMILY CYSTEINE CLUSTER PROTEIN"/>
    <property type="match status" value="1"/>
</dbReference>
<dbReference type="AlphaFoldDB" id="A0A0U4W077"/>
<dbReference type="PANTHER" id="PTHR35866">
    <property type="entry name" value="PUTATIVE-RELATED"/>
    <property type="match status" value="1"/>
</dbReference>